<feature type="compositionally biased region" description="Low complexity" evidence="1">
    <location>
        <begin position="966"/>
        <end position="980"/>
    </location>
</feature>
<feature type="region of interest" description="Disordered" evidence="1">
    <location>
        <begin position="939"/>
        <end position="1014"/>
    </location>
</feature>
<dbReference type="InterPro" id="IPR003169">
    <property type="entry name" value="GYF"/>
</dbReference>
<evidence type="ECO:0000259" key="2">
    <source>
        <dbReference type="PROSITE" id="PS50829"/>
    </source>
</evidence>
<feature type="region of interest" description="Disordered" evidence="1">
    <location>
        <begin position="163"/>
        <end position="195"/>
    </location>
</feature>
<dbReference type="InterPro" id="IPR035445">
    <property type="entry name" value="GYF-like_dom_sf"/>
</dbReference>
<evidence type="ECO:0000313" key="4">
    <source>
        <dbReference type="Proteomes" id="UP001479436"/>
    </source>
</evidence>
<evidence type="ECO:0000256" key="1">
    <source>
        <dbReference type="SAM" id="MobiDB-lite"/>
    </source>
</evidence>
<dbReference type="SMART" id="SM00444">
    <property type="entry name" value="GYF"/>
    <property type="match status" value="1"/>
</dbReference>
<feature type="compositionally biased region" description="Basic and acidic residues" evidence="1">
    <location>
        <begin position="256"/>
        <end position="267"/>
    </location>
</feature>
<feature type="compositionally biased region" description="Low complexity" evidence="1">
    <location>
        <begin position="36"/>
        <end position="46"/>
    </location>
</feature>
<reference evidence="3 4" key="1">
    <citation type="submission" date="2023-04" db="EMBL/GenBank/DDBJ databases">
        <title>Genome of Basidiobolus ranarum AG-B5.</title>
        <authorList>
            <person name="Stajich J.E."/>
            <person name="Carter-House D."/>
            <person name="Gryganskyi A."/>
        </authorList>
    </citation>
    <scope>NUCLEOTIDE SEQUENCE [LARGE SCALE GENOMIC DNA]</scope>
    <source>
        <strain evidence="3 4">AG-B5</strain>
    </source>
</reference>
<dbReference type="EMBL" id="JASJQH010007304">
    <property type="protein sequence ID" value="KAK9711094.1"/>
    <property type="molecule type" value="Genomic_DNA"/>
</dbReference>
<protein>
    <submittedName>
        <fullName evidence="3">Kinesin-like protein</fullName>
    </submittedName>
</protein>
<dbReference type="CDD" id="cd00072">
    <property type="entry name" value="GYF"/>
    <property type="match status" value="1"/>
</dbReference>
<dbReference type="PROSITE" id="PS50829">
    <property type="entry name" value="GYF"/>
    <property type="match status" value="1"/>
</dbReference>
<keyword evidence="4" id="KW-1185">Reference proteome</keyword>
<feature type="compositionally biased region" description="Polar residues" evidence="1">
    <location>
        <begin position="799"/>
        <end position="819"/>
    </location>
</feature>
<feature type="region of interest" description="Disordered" evidence="1">
    <location>
        <begin position="1"/>
        <end position="51"/>
    </location>
</feature>
<dbReference type="SUPFAM" id="SSF55277">
    <property type="entry name" value="GYF domain"/>
    <property type="match status" value="1"/>
</dbReference>
<accession>A0ABR2VZ75</accession>
<dbReference type="Proteomes" id="UP001479436">
    <property type="component" value="Unassembled WGS sequence"/>
</dbReference>
<name>A0ABR2VZ75_9FUNG</name>
<dbReference type="Gene3D" id="3.30.1490.40">
    <property type="match status" value="1"/>
</dbReference>
<gene>
    <name evidence="3" type="primary">SMY2_3</name>
    <name evidence="3" type="ORF">K7432_008047</name>
</gene>
<comment type="caution">
    <text evidence="3">The sequence shown here is derived from an EMBL/GenBank/DDBJ whole genome shotgun (WGS) entry which is preliminary data.</text>
</comment>
<sequence length="1114" mass="122083">MTSNTMNFGPEWMRRLSKPTTPGTLDLSSRVSYTNSSLPTSPLTSPGVNGNQGSFTYSTIAATNTSRRNTLNQDSSEDSFKAYPSESNLDDQLNPFKYSKELMLSLYKHVAMPLDFERHEYVTSEESLQPMANIPLDESEKKLLSGSVNSDLTRRIVQASTNTATFIRNERNPSRSGLATPPRSRGGYTQNPKEFQSEVEQKLEQDLSRFGRNTPRDGGLAHDDSALWTGITKRVVGTFDNDGVFRFDNSTGIDLHESLEPVEKPCHTPESLEGPESTKPQEFNVESHREQPPSNFSSTKPIDKHSAKQSFLDSAPSVDNRLDPSQIDNIPYVNNDLAKGSMPSNEKLTISTNPNLRPEGPPNHPGFKKEDLGGYMPPISRWLYKDPAGNVQGPFSSEEMQEWYSAGFFPPSLLVKREGDPAFEPLGLMVRQIGDEEKPFLTQRPLHLPHQQIRSQFNRNFLSLPSSPVADKYNPNNIGSGRGGFDPFGAPLTSGFEQNAMGFRRHLESQSRRLDINLDSKMGGASPWGNNLFSPPLNGLSPSGNTQFFGENVGMNGAGFGPDDPRAAFERHHYLQAIQQRQKMQMQQFLQFQQHPPQQPHSSGYQNDLMGNLMPQMSAQPNLEPMLANRGVAMSPTGNNWGVTNGMDMFKEPSPFPQLSISNQRDPWAQTKPLSSPGGGWSGLGAVTSGISLATEFDNLHTDNPMNSGNPGFPDQSRSELTDSNVSALAQLRLDDDDFPEVTHTKNFQKDNLVEGELIANGPATLTGVSQPKDQPEPTEKPLDKANEIPEEPQKPIISATSTPNAWSRAGSASGSPSINFAPLAPWAKVSDEESSAHSSPRTSFREIQEVESKLAESLKAEKQTPSADDLAILEAQELHNQEVERAAAAAAWQSTNAPKKSILEIQKEEEEASKLRLKLQENQTRGNNAVKRYADTVAASSTPKPAPITGWTTILGGKSTATKPASSDSKVVDSAVNSVGRPSSQISPKPSEYSNGSKRSATNTQTPKSPSPEFLNWCRNALKGLNGINTDDLIQMLLTFPLDPPPATMDIISESVYAYSSSMDGRRFAAEYVKRRKVDAGLISPAVLESTPSAQPIANSFQVVTKKKGRKNV</sequence>
<dbReference type="PANTHER" id="PTHR14445">
    <property type="entry name" value="GRB10 INTERACTING GYF PROTEIN"/>
    <property type="match status" value="1"/>
</dbReference>
<feature type="domain" description="GYF" evidence="2">
    <location>
        <begin position="379"/>
        <end position="427"/>
    </location>
</feature>
<dbReference type="Pfam" id="PF02213">
    <property type="entry name" value="GYF"/>
    <property type="match status" value="1"/>
</dbReference>
<evidence type="ECO:0000313" key="3">
    <source>
        <dbReference type="EMBL" id="KAK9711094.1"/>
    </source>
</evidence>
<feature type="region of interest" description="Disordered" evidence="1">
    <location>
        <begin position="764"/>
        <end position="822"/>
    </location>
</feature>
<feature type="region of interest" description="Disordered" evidence="1">
    <location>
        <begin position="703"/>
        <end position="723"/>
    </location>
</feature>
<dbReference type="PANTHER" id="PTHR14445:SF36">
    <property type="entry name" value="FI03272P-RELATED"/>
    <property type="match status" value="1"/>
</dbReference>
<feature type="region of interest" description="Disordered" evidence="1">
    <location>
        <begin position="66"/>
        <end position="87"/>
    </location>
</feature>
<feature type="region of interest" description="Disordered" evidence="1">
    <location>
        <begin position="828"/>
        <end position="847"/>
    </location>
</feature>
<dbReference type="InterPro" id="IPR051640">
    <property type="entry name" value="GRB10-interact_GYF"/>
</dbReference>
<feature type="compositionally biased region" description="Basic and acidic residues" evidence="1">
    <location>
        <begin position="774"/>
        <end position="794"/>
    </location>
</feature>
<proteinExistence type="predicted"/>
<feature type="compositionally biased region" description="Polar residues" evidence="1">
    <location>
        <begin position="18"/>
        <end position="35"/>
    </location>
</feature>
<feature type="compositionally biased region" description="Polar residues" evidence="1">
    <location>
        <begin position="981"/>
        <end position="1009"/>
    </location>
</feature>
<feature type="region of interest" description="Disordered" evidence="1">
    <location>
        <begin position="256"/>
        <end position="329"/>
    </location>
</feature>
<organism evidence="3 4">
    <name type="scientific">Basidiobolus ranarum</name>
    <dbReference type="NCBI Taxonomy" id="34480"/>
    <lineage>
        <taxon>Eukaryota</taxon>
        <taxon>Fungi</taxon>
        <taxon>Fungi incertae sedis</taxon>
        <taxon>Zoopagomycota</taxon>
        <taxon>Entomophthoromycotina</taxon>
        <taxon>Basidiobolomycetes</taxon>
        <taxon>Basidiobolales</taxon>
        <taxon>Basidiobolaceae</taxon>
        <taxon>Basidiobolus</taxon>
    </lineage>
</organism>